<gene>
    <name evidence="4" type="ORF">FR698_00130</name>
</gene>
<name>A0A5C7EPZ4_9PROT</name>
<dbReference type="InterPro" id="IPR016181">
    <property type="entry name" value="Acyl_CoA_acyltransferase"/>
</dbReference>
<feature type="domain" description="N-acetyltransferase" evidence="3">
    <location>
        <begin position="4"/>
        <end position="141"/>
    </location>
</feature>
<dbReference type="InterPro" id="IPR050832">
    <property type="entry name" value="Bact_Acetyltransf"/>
</dbReference>
<dbReference type="Gene3D" id="3.40.630.30">
    <property type="match status" value="1"/>
</dbReference>
<dbReference type="EMBL" id="VPFL01000001">
    <property type="protein sequence ID" value="TXF13570.1"/>
    <property type="molecule type" value="Genomic_DNA"/>
</dbReference>
<sequence>MPEYTVRLVSWDAAKASLAAVRRAVFIDEQRVPEALEWDGLDPRCVHALAEDAQGRPIGTARLLPDGHIGRMAVLQPWRRKGVGGALLCAMLSEARRRGLRVVHLHAQVHAVPFYERYGFAREGEAFLEAGIPHVRMVRNL</sequence>
<keyword evidence="1 4" id="KW-0808">Transferase</keyword>
<evidence type="ECO:0000313" key="5">
    <source>
        <dbReference type="Proteomes" id="UP000321201"/>
    </source>
</evidence>
<dbReference type="RefSeq" id="WP_147798156.1">
    <property type="nucleotide sequence ID" value="NZ_VPFL01000001.1"/>
</dbReference>
<proteinExistence type="predicted"/>
<accession>A0A5C7EPZ4</accession>
<dbReference type="SUPFAM" id="SSF55729">
    <property type="entry name" value="Acyl-CoA N-acyltransferases (Nat)"/>
    <property type="match status" value="1"/>
</dbReference>
<protein>
    <submittedName>
        <fullName evidence="4">GNAT family N-acetyltransferase</fullName>
    </submittedName>
</protein>
<evidence type="ECO:0000313" key="4">
    <source>
        <dbReference type="EMBL" id="TXF13570.1"/>
    </source>
</evidence>
<dbReference type="GO" id="GO:0016747">
    <property type="term" value="F:acyltransferase activity, transferring groups other than amino-acyl groups"/>
    <property type="evidence" value="ECO:0007669"/>
    <property type="project" value="InterPro"/>
</dbReference>
<keyword evidence="5" id="KW-1185">Reference proteome</keyword>
<dbReference type="PANTHER" id="PTHR43877">
    <property type="entry name" value="AMINOALKYLPHOSPHONATE N-ACETYLTRANSFERASE-RELATED-RELATED"/>
    <property type="match status" value="1"/>
</dbReference>
<dbReference type="InterPro" id="IPR000182">
    <property type="entry name" value="GNAT_dom"/>
</dbReference>
<dbReference type="FunCoup" id="A0A5C7EPZ4">
    <property type="interactions" value="58"/>
</dbReference>
<dbReference type="PROSITE" id="PS51186">
    <property type="entry name" value="GNAT"/>
    <property type="match status" value="1"/>
</dbReference>
<dbReference type="OrthoDB" id="1821130at2"/>
<dbReference type="Proteomes" id="UP000321201">
    <property type="component" value="Unassembled WGS sequence"/>
</dbReference>
<dbReference type="Pfam" id="PF13673">
    <property type="entry name" value="Acetyltransf_10"/>
    <property type="match status" value="1"/>
</dbReference>
<evidence type="ECO:0000256" key="1">
    <source>
        <dbReference type="ARBA" id="ARBA00022679"/>
    </source>
</evidence>
<reference evidence="4 5" key="1">
    <citation type="submission" date="2019-08" db="EMBL/GenBank/DDBJ databases">
        <title>Pelomicrobium methylotrophicum gen. nov., sp. nov. a moderately thermophilic, facultatively anaerobic, lithoautotrophic and methylotrophic bacterium isolated from a terrestrial mud volcano.</title>
        <authorList>
            <person name="Slobodkina G.B."/>
            <person name="Merkel A.Y."/>
            <person name="Slobodkin A.I."/>
        </authorList>
    </citation>
    <scope>NUCLEOTIDE SEQUENCE [LARGE SCALE GENOMIC DNA]</scope>
    <source>
        <strain evidence="4 5">SM250</strain>
    </source>
</reference>
<comment type="caution">
    <text evidence="4">The sequence shown here is derived from an EMBL/GenBank/DDBJ whole genome shotgun (WGS) entry which is preliminary data.</text>
</comment>
<dbReference type="CDD" id="cd04301">
    <property type="entry name" value="NAT_SF"/>
    <property type="match status" value="1"/>
</dbReference>
<evidence type="ECO:0000259" key="3">
    <source>
        <dbReference type="PROSITE" id="PS51186"/>
    </source>
</evidence>
<dbReference type="PANTHER" id="PTHR43877:SF1">
    <property type="entry name" value="ACETYLTRANSFERASE"/>
    <property type="match status" value="1"/>
</dbReference>
<dbReference type="AlphaFoldDB" id="A0A5C7EPZ4"/>
<organism evidence="4 5">
    <name type="scientific">Pelomicrobium methylotrophicum</name>
    <dbReference type="NCBI Taxonomy" id="2602750"/>
    <lineage>
        <taxon>Bacteria</taxon>
        <taxon>Pseudomonadati</taxon>
        <taxon>Pseudomonadota</taxon>
        <taxon>Hydrogenophilia</taxon>
        <taxon>Hydrogenophilia incertae sedis</taxon>
        <taxon>Pelomicrobium</taxon>
    </lineage>
</organism>
<dbReference type="InParanoid" id="A0A5C7EPZ4"/>
<evidence type="ECO:0000256" key="2">
    <source>
        <dbReference type="ARBA" id="ARBA00023315"/>
    </source>
</evidence>
<keyword evidence="2" id="KW-0012">Acyltransferase</keyword>